<evidence type="ECO:0000256" key="2">
    <source>
        <dbReference type="SAM" id="Phobius"/>
    </source>
</evidence>
<keyword evidence="4" id="KW-1185">Reference proteome</keyword>
<organism evidence="3 4">
    <name type="scientific">Actinomycetospora corticicola</name>
    <dbReference type="NCBI Taxonomy" id="663602"/>
    <lineage>
        <taxon>Bacteria</taxon>
        <taxon>Bacillati</taxon>
        <taxon>Actinomycetota</taxon>
        <taxon>Actinomycetes</taxon>
        <taxon>Pseudonocardiales</taxon>
        <taxon>Pseudonocardiaceae</taxon>
        <taxon>Actinomycetospora</taxon>
    </lineage>
</organism>
<name>A0A7Y9DW65_9PSEU</name>
<feature type="transmembrane region" description="Helical" evidence="2">
    <location>
        <begin position="7"/>
        <end position="26"/>
    </location>
</feature>
<accession>A0A7Y9DW65</accession>
<sequence>MRGTIDDLLALLWGAGGLVVSGYFLYLAFGPGSFGSPWPLVGLAVVALVGFSIVAVRHRRAANAARAARESGPVSGWRIPARVPDAGPVPVRAETPETLERPSPPELSVEGRAELARVVGVLDRAGLFRPRTPRPVDLMESVADAGEPVTAYSVLSALWEGGYYHPEFETDDHLAALAFHDSHVEQFSDDLRAQVADLARLTGTPITVEHLEVGERRTELTVSVVGKALELAWASHPKYLSTVLHAAVARALPEVPLAWTWSDQGAWLAVPRTDLRALNAELGRAGEWTLVADEEPVAAGEVVPRGD</sequence>
<dbReference type="EMBL" id="JACCBN010000001">
    <property type="protein sequence ID" value="NYD36648.1"/>
    <property type="molecule type" value="Genomic_DNA"/>
</dbReference>
<feature type="region of interest" description="Disordered" evidence="1">
    <location>
        <begin position="87"/>
        <end position="107"/>
    </location>
</feature>
<evidence type="ECO:0000313" key="3">
    <source>
        <dbReference type="EMBL" id="NYD36648.1"/>
    </source>
</evidence>
<gene>
    <name evidence="3" type="ORF">BJ983_002750</name>
</gene>
<keyword evidence="2" id="KW-0472">Membrane</keyword>
<dbReference type="RefSeq" id="WP_179794292.1">
    <property type="nucleotide sequence ID" value="NZ_BAABHP010000021.1"/>
</dbReference>
<keyword evidence="2" id="KW-0812">Transmembrane</keyword>
<keyword evidence="2" id="KW-1133">Transmembrane helix</keyword>
<evidence type="ECO:0000313" key="4">
    <source>
        <dbReference type="Proteomes" id="UP000535890"/>
    </source>
</evidence>
<feature type="transmembrane region" description="Helical" evidence="2">
    <location>
        <begin position="38"/>
        <end position="56"/>
    </location>
</feature>
<proteinExistence type="predicted"/>
<reference evidence="3 4" key="1">
    <citation type="submission" date="2020-07" db="EMBL/GenBank/DDBJ databases">
        <title>Sequencing the genomes of 1000 actinobacteria strains.</title>
        <authorList>
            <person name="Klenk H.-P."/>
        </authorList>
    </citation>
    <scope>NUCLEOTIDE SEQUENCE [LARGE SCALE GENOMIC DNA]</scope>
    <source>
        <strain evidence="3 4">DSM 45772</strain>
    </source>
</reference>
<dbReference type="Proteomes" id="UP000535890">
    <property type="component" value="Unassembled WGS sequence"/>
</dbReference>
<protein>
    <submittedName>
        <fullName evidence="3">Uncharacterized protein</fullName>
    </submittedName>
</protein>
<evidence type="ECO:0000256" key="1">
    <source>
        <dbReference type="SAM" id="MobiDB-lite"/>
    </source>
</evidence>
<comment type="caution">
    <text evidence="3">The sequence shown here is derived from an EMBL/GenBank/DDBJ whole genome shotgun (WGS) entry which is preliminary data.</text>
</comment>
<dbReference type="AlphaFoldDB" id="A0A7Y9DW65"/>